<dbReference type="SUPFAM" id="SSF48498">
    <property type="entry name" value="Tetracyclin repressor-like, C-terminal domain"/>
    <property type="match status" value="1"/>
</dbReference>
<dbReference type="Proteomes" id="UP001519363">
    <property type="component" value="Unassembled WGS sequence"/>
</dbReference>
<dbReference type="InterPro" id="IPR011075">
    <property type="entry name" value="TetR_C"/>
</dbReference>
<name>A0ABS5A5G7_9PSEU</name>
<dbReference type="InterPro" id="IPR009057">
    <property type="entry name" value="Homeodomain-like_sf"/>
</dbReference>
<evidence type="ECO:0000313" key="7">
    <source>
        <dbReference type="Proteomes" id="UP001519363"/>
    </source>
</evidence>
<dbReference type="EMBL" id="JAGIOO010000001">
    <property type="protein sequence ID" value="MBP2471531.1"/>
    <property type="molecule type" value="Genomic_DNA"/>
</dbReference>
<dbReference type="PROSITE" id="PS50977">
    <property type="entry name" value="HTH_TETR_2"/>
    <property type="match status" value="1"/>
</dbReference>
<accession>A0ABS5A5G7</accession>
<protein>
    <submittedName>
        <fullName evidence="6">AcrR family transcriptional regulator</fullName>
    </submittedName>
</protein>
<keyword evidence="3" id="KW-0804">Transcription</keyword>
<evidence type="ECO:0000256" key="3">
    <source>
        <dbReference type="ARBA" id="ARBA00023163"/>
    </source>
</evidence>
<dbReference type="InterPro" id="IPR036271">
    <property type="entry name" value="Tet_transcr_reg_TetR-rel_C_sf"/>
</dbReference>
<dbReference type="SUPFAM" id="SSF46689">
    <property type="entry name" value="Homeodomain-like"/>
    <property type="match status" value="1"/>
</dbReference>
<proteinExistence type="predicted"/>
<evidence type="ECO:0000256" key="2">
    <source>
        <dbReference type="ARBA" id="ARBA00023125"/>
    </source>
</evidence>
<feature type="domain" description="HTH tetR-type" evidence="5">
    <location>
        <begin position="15"/>
        <end position="75"/>
    </location>
</feature>
<gene>
    <name evidence="6" type="ORF">JOF53_000403</name>
</gene>
<dbReference type="RefSeq" id="WP_086782714.1">
    <property type="nucleotide sequence ID" value="NZ_JAGIOO010000001.1"/>
</dbReference>
<dbReference type="Pfam" id="PF16859">
    <property type="entry name" value="TetR_C_11"/>
    <property type="match status" value="1"/>
</dbReference>
<keyword evidence="7" id="KW-1185">Reference proteome</keyword>
<dbReference type="InterPro" id="IPR001647">
    <property type="entry name" value="HTH_TetR"/>
</dbReference>
<evidence type="ECO:0000313" key="6">
    <source>
        <dbReference type="EMBL" id="MBP2471531.1"/>
    </source>
</evidence>
<dbReference type="Gene3D" id="1.10.357.10">
    <property type="entry name" value="Tetracycline Repressor, domain 2"/>
    <property type="match status" value="1"/>
</dbReference>
<sequence>MTQATGTTRPGGRTARTRAAVHAATRELLAESADGTVEVAAVAARAGVHAATIYRRWRSAEGLIIDTIVADMTTRSPVPATGELHEDLLTWATNLLTDLRTHSNLAFVRALTRAAANDPQGLGVIAEFMAPRANEIQATLTASGVTGLTAQDVLDLLLAPAYFRALMAAPMDPATDATRLVDNIMAVRAAREAKAGKAEDGRA</sequence>
<reference evidence="6 7" key="1">
    <citation type="submission" date="2021-03" db="EMBL/GenBank/DDBJ databases">
        <title>Sequencing the genomes of 1000 actinobacteria strains.</title>
        <authorList>
            <person name="Klenk H.-P."/>
        </authorList>
    </citation>
    <scope>NUCLEOTIDE SEQUENCE [LARGE SCALE GENOMIC DNA]</scope>
    <source>
        <strain evidence="6 7">DSM 44580</strain>
    </source>
</reference>
<evidence type="ECO:0000256" key="1">
    <source>
        <dbReference type="ARBA" id="ARBA00023015"/>
    </source>
</evidence>
<evidence type="ECO:0000256" key="4">
    <source>
        <dbReference type="PROSITE-ProRule" id="PRU00335"/>
    </source>
</evidence>
<feature type="DNA-binding region" description="H-T-H motif" evidence="4">
    <location>
        <begin position="38"/>
        <end position="57"/>
    </location>
</feature>
<keyword evidence="2 4" id="KW-0238">DNA-binding</keyword>
<keyword evidence="1" id="KW-0805">Transcription regulation</keyword>
<organism evidence="6 7">
    <name type="scientific">Crossiella equi</name>
    <dbReference type="NCBI Taxonomy" id="130796"/>
    <lineage>
        <taxon>Bacteria</taxon>
        <taxon>Bacillati</taxon>
        <taxon>Actinomycetota</taxon>
        <taxon>Actinomycetes</taxon>
        <taxon>Pseudonocardiales</taxon>
        <taxon>Pseudonocardiaceae</taxon>
        <taxon>Crossiella</taxon>
    </lineage>
</organism>
<evidence type="ECO:0000259" key="5">
    <source>
        <dbReference type="PROSITE" id="PS50977"/>
    </source>
</evidence>
<dbReference type="Gene3D" id="1.10.10.60">
    <property type="entry name" value="Homeodomain-like"/>
    <property type="match status" value="1"/>
</dbReference>
<dbReference type="Pfam" id="PF00440">
    <property type="entry name" value="TetR_N"/>
    <property type="match status" value="1"/>
</dbReference>
<comment type="caution">
    <text evidence="6">The sequence shown here is derived from an EMBL/GenBank/DDBJ whole genome shotgun (WGS) entry which is preliminary data.</text>
</comment>